<name>A0AAQ3MZ55_VIGMU</name>
<gene>
    <name evidence="1" type="ORF">V8G54_025519</name>
</gene>
<proteinExistence type="predicted"/>
<evidence type="ECO:0000313" key="2">
    <source>
        <dbReference type="Proteomes" id="UP001374535"/>
    </source>
</evidence>
<sequence length="128" mass="14540">MLEMGGGYSFTLELTYLFTPSFSLNLSQLSFVPSFKSSTSSELSKPRPSVQRCKLSELKDEKLSLLLWLLLLFVFSLDDEVETYGWMEGSPNISVKERVWSAGFTGFIWFHERDSISVGFSGNRVSKM</sequence>
<reference evidence="1 2" key="1">
    <citation type="journal article" date="2023" name="Life. Sci Alliance">
        <title>Evolutionary insights into 3D genome organization and epigenetic landscape of Vigna mungo.</title>
        <authorList>
            <person name="Junaid A."/>
            <person name="Singh B."/>
            <person name="Bhatia S."/>
        </authorList>
    </citation>
    <scope>NUCLEOTIDE SEQUENCE [LARGE SCALE GENOMIC DNA]</scope>
    <source>
        <strain evidence="1">Urdbean</strain>
    </source>
</reference>
<accession>A0AAQ3MZ55</accession>
<protein>
    <submittedName>
        <fullName evidence="1">Uncharacterized protein</fullName>
    </submittedName>
</protein>
<keyword evidence="2" id="KW-1185">Reference proteome</keyword>
<dbReference type="EMBL" id="CP144693">
    <property type="protein sequence ID" value="WVY99449.1"/>
    <property type="molecule type" value="Genomic_DNA"/>
</dbReference>
<dbReference type="AlphaFoldDB" id="A0AAQ3MZ55"/>
<organism evidence="1 2">
    <name type="scientific">Vigna mungo</name>
    <name type="common">Black gram</name>
    <name type="synonym">Phaseolus mungo</name>
    <dbReference type="NCBI Taxonomy" id="3915"/>
    <lineage>
        <taxon>Eukaryota</taxon>
        <taxon>Viridiplantae</taxon>
        <taxon>Streptophyta</taxon>
        <taxon>Embryophyta</taxon>
        <taxon>Tracheophyta</taxon>
        <taxon>Spermatophyta</taxon>
        <taxon>Magnoliopsida</taxon>
        <taxon>eudicotyledons</taxon>
        <taxon>Gunneridae</taxon>
        <taxon>Pentapetalae</taxon>
        <taxon>rosids</taxon>
        <taxon>fabids</taxon>
        <taxon>Fabales</taxon>
        <taxon>Fabaceae</taxon>
        <taxon>Papilionoideae</taxon>
        <taxon>50 kb inversion clade</taxon>
        <taxon>NPAAA clade</taxon>
        <taxon>indigoferoid/millettioid clade</taxon>
        <taxon>Phaseoleae</taxon>
        <taxon>Vigna</taxon>
    </lineage>
</organism>
<dbReference type="Proteomes" id="UP001374535">
    <property type="component" value="Chromosome 8"/>
</dbReference>
<evidence type="ECO:0000313" key="1">
    <source>
        <dbReference type="EMBL" id="WVY99449.1"/>
    </source>
</evidence>